<gene>
    <name evidence="1" type="ORF">Slin15195_G049120</name>
</gene>
<name>A0A9Q9AR33_9PEZI</name>
<organism evidence="1 2">
    <name type="scientific">Septoria linicola</name>
    <dbReference type="NCBI Taxonomy" id="215465"/>
    <lineage>
        <taxon>Eukaryota</taxon>
        <taxon>Fungi</taxon>
        <taxon>Dikarya</taxon>
        <taxon>Ascomycota</taxon>
        <taxon>Pezizomycotina</taxon>
        <taxon>Dothideomycetes</taxon>
        <taxon>Dothideomycetidae</taxon>
        <taxon>Mycosphaerellales</taxon>
        <taxon>Mycosphaerellaceae</taxon>
        <taxon>Septoria</taxon>
    </lineage>
</organism>
<proteinExistence type="predicted"/>
<keyword evidence="2" id="KW-1185">Reference proteome</keyword>
<protein>
    <recommendedName>
        <fullName evidence="3">F-box domain-containing protein</fullName>
    </recommendedName>
</protein>
<evidence type="ECO:0000313" key="2">
    <source>
        <dbReference type="Proteomes" id="UP001056384"/>
    </source>
</evidence>
<dbReference type="AlphaFoldDB" id="A0A9Q9AR33"/>
<sequence>MSTAPTSTAKANLGNLAAEIHIAIADNLDGTSLLHLRLVCRALAKDTTDVFAKRSFSVMKCDNTRLQSLLRLQNVCQVPYFSKHIKTVCARRDPRYYGVSSPEQLEEASNVLVHCFRLLAEVDAGKALEIQGCDTARETDAVSRALLISGHKLDDMAFDLARENSGQVPFRALESREISGLRDLWSELKSLTGYATFRRLLENTAQLERFELVGYRAYRVPALPPVQMHLRTGTLRVLRLAKFETTSAELLRCILHFRKTLKDLKLSSLTINETDEKAWPNLFEQLCDELSLTRFEAEFLVRDGLADPMFYDFSLSCSVTYSGSVQEVRTRLRELAETGVELVDTDNESNRSY</sequence>
<evidence type="ECO:0008006" key="3">
    <source>
        <dbReference type="Google" id="ProtNLM"/>
    </source>
</evidence>
<evidence type="ECO:0000313" key="1">
    <source>
        <dbReference type="EMBL" id="USW51593.1"/>
    </source>
</evidence>
<dbReference type="EMBL" id="CP099420">
    <property type="protein sequence ID" value="USW51593.1"/>
    <property type="molecule type" value="Genomic_DNA"/>
</dbReference>
<accession>A0A9Q9AR33</accession>
<dbReference type="Proteomes" id="UP001056384">
    <property type="component" value="Chromosome 3"/>
</dbReference>
<reference evidence="1" key="1">
    <citation type="submission" date="2022-06" db="EMBL/GenBank/DDBJ databases">
        <title>Complete genome sequences of two strains of the flax pathogen Septoria linicola.</title>
        <authorList>
            <person name="Lapalu N."/>
            <person name="Simon A."/>
            <person name="Demenou B."/>
            <person name="Paumier D."/>
            <person name="Guillot M.-P."/>
            <person name="Gout L."/>
            <person name="Valade R."/>
        </authorList>
    </citation>
    <scope>NUCLEOTIDE SEQUENCE</scope>
    <source>
        <strain evidence="1">SE15195</strain>
    </source>
</reference>